<dbReference type="SUPFAM" id="SSF53474">
    <property type="entry name" value="alpha/beta-Hydrolases"/>
    <property type="match status" value="1"/>
</dbReference>
<feature type="compositionally biased region" description="Basic and acidic residues" evidence="1">
    <location>
        <begin position="24"/>
        <end position="37"/>
    </location>
</feature>
<dbReference type="Gene3D" id="3.40.50.1820">
    <property type="entry name" value="alpha/beta hydrolase"/>
    <property type="match status" value="1"/>
</dbReference>
<reference evidence="3 4" key="2">
    <citation type="submission" date="2024-03" db="EMBL/GenBank/DDBJ databases">
        <title>Complete genome sequence of the green alga Chloropicon roscoffensis RCC1871.</title>
        <authorList>
            <person name="Lemieux C."/>
            <person name="Pombert J.-F."/>
            <person name="Otis C."/>
            <person name="Turmel M."/>
        </authorList>
    </citation>
    <scope>NUCLEOTIDE SEQUENCE [LARGE SCALE GENOMIC DNA]</scope>
    <source>
        <strain evidence="3 4">RCC1871</strain>
    </source>
</reference>
<evidence type="ECO:0000313" key="4">
    <source>
        <dbReference type="Proteomes" id="UP001472866"/>
    </source>
</evidence>
<dbReference type="Proteomes" id="UP001472866">
    <property type="component" value="Chromosome 06"/>
</dbReference>
<protein>
    <submittedName>
        <fullName evidence="3">Chlorophyllase</fullName>
    </submittedName>
</protein>
<sequence length="403" mass="42966">MVSVLSPSRCGSRALDGGLGRRPPSKESTSRNGDHGVRAHAVPRRSLLAGLGLGLGGGVESPSMGSQIALGGKGNRCDGIASTSYFDQGPYKVGNVKLEHTCSICFPKVVGDQLIIRAHIFYPQTLRVARALERGGCEAVGRGGPWPLAVISSGFLVGSDQYRAYAERLASYGYVAVLYDKVENINSTINDEVSSLFVTEIINWCSASPIFQGNLKTEEVYLIGHSRGGKVSLLAAEADDRVGAVLLLDPVDSNSYAPEGPGYPSAIRQMERLSRGLPIAIVGGGRSGDCIPQSSNYERFFEGSPSSLTLELSIRDAGHFQFLGGRPSMMQAAVCSAGKIQNETVRDLSRAVMVAWAESMVSGRASSDRKRVGLMNASIGEMKEVLADRGVAQEGAFEFRWKA</sequence>
<dbReference type="EMBL" id="HBHZ01005688">
    <property type="protein sequence ID" value="CAE0191292.1"/>
    <property type="molecule type" value="Transcribed_RNA"/>
</dbReference>
<dbReference type="Pfam" id="PF07224">
    <property type="entry name" value="Chlorophyllase"/>
    <property type="match status" value="1"/>
</dbReference>
<dbReference type="PANTHER" id="PTHR33428">
    <property type="entry name" value="CHLOROPHYLLASE-2, CHLOROPLASTIC"/>
    <property type="match status" value="1"/>
</dbReference>
<reference evidence="2" key="1">
    <citation type="submission" date="2021-01" db="EMBL/GenBank/DDBJ databases">
        <authorList>
            <person name="Corre E."/>
            <person name="Pelletier E."/>
            <person name="Niang G."/>
            <person name="Scheremetjew M."/>
            <person name="Finn R."/>
            <person name="Kale V."/>
            <person name="Holt S."/>
            <person name="Cochrane G."/>
            <person name="Meng A."/>
            <person name="Brown T."/>
            <person name="Cohen L."/>
        </authorList>
    </citation>
    <scope>NUCLEOTIDE SEQUENCE</scope>
    <source>
        <strain evidence="2">RCC1871</strain>
    </source>
</reference>
<evidence type="ECO:0000313" key="2">
    <source>
        <dbReference type="EMBL" id="CAE0191292.1"/>
    </source>
</evidence>
<feature type="region of interest" description="Disordered" evidence="1">
    <location>
        <begin position="1"/>
        <end position="39"/>
    </location>
</feature>
<gene>
    <name evidence="2" type="ORF">CROS1456_LOCUS4382</name>
    <name evidence="3" type="ORF">HKI87_06g40440</name>
</gene>
<evidence type="ECO:0000313" key="3">
    <source>
        <dbReference type="EMBL" id="WZN62507.1"/>
    </source>
</evidence>
<proteinExistence type="predicted"/>
<dbReference type="GO" id="GO:0015996">
    <property type="term" value="P:chlorophyll catabolic process"/>
    <property type="evidence" value="ECO:0007669"/>
    <property type="project" value="TreeGrafter"/>
</dbReference>
<keyword evidence="4" id="KW-1185">Reference proteome</keyword>
<organism evidence="2">
    <name type="scientific">Chloropicon roscoffensis</name>
    <dbReference type="NCBI Taxonomy" id="1461544"/>
    <lineage>
        <taxon>Eukaryota</taxon>
        <taxon>Viridiplantae</taxon>
        <taxon>Chlorophyta</taxon>
        <taxon>Chloropicophyceae</taxon>
        <taxon>Chloropicales</taxon>
        <taxon>Chloropicaceae</taxon>
        <taxon>Chloropicon</taxon>
    </lineage>
</organism>
<dbReference type="PANTHER" id="PTHR33428:SF14">
    <property type="entry name" value="CARBOXYLESTERASE TYPE B DOMAIN-CONTAINING PROTEIN"/>
    <property type="match status" value="1"/>
</dbReference>
<name>A0A7S3CBV1_9CHLO</name>
<dbReference type="InterPro" id="IPR029058">
    <property type="entry name" value="AB_hydrolase_fold"/>
</dbReference>
<dbReference type="EMBL" id="CP151506">
    <property type="protein sequence ID" value="WZN62507.1"/>
    <property type="molecule type" value="Genomic_DNA"/>
</dbReference>
<evidence type="ECO:0000256" key="1">
    <source>
        <dbReference type="SAM" id="MobiDB-lite"/>
    </source>
</evidence>
<dbReference type="AlphaFoldDB" id="A0A7S3CBV1"/>
<dbReference type="GO" id="GO:0047746">
    <property type="term" value="F:chlorophyllase activity"/>
    <property type="evidence" value="ECO:0007669"/>
    <property type="project" value="TreeGrafter"/>
</dbReference>
<accession>A0A7S3CBV1</accession>
<dbReference type="InterPro" id="IPR017395">
    <property type="entry name" value="Chlorophyllase-like"/>
</dbReference>